<dbReference type="GO" id="GO:0019433">
    <property type="term" value="P:triglyceride catabolic process"/>
    <property type="evidence" value="ECO:0007669"/>
    <property type="project" value="TreeGrafter"/>
</dbReference>
<reference evidence="5 6" key="1">
    <citation type="submission" date="2020-07" db="EMBL/GenBank/DDBJ databases">
        <title>Sequencing the genomes of 1000 actinobacteria strains.</title>
        <authorList>
            <person name="Klenk H.-P."/>
        </authorList>
    </citation>
    <scope>NUCLEOTIDE SEQUENCE [LARGE SCALE GENOMIC DNA]</scope>
    <source>
        <strain evidence="5 6">DSM 45975</strain>
    </source>
</reference>
<dbReference type="CDD" id="cd01823">
    <property type="entry name" value="SEST_like"/>
    <property type="match status" value="1"/>
</dbReference>
<feature type="signal peptide" evidence="3">
    <location>
        <begin position="1"/>
        <end position="22"/>
    </location>
</feature>
<dbReference type="AlphaFoldDB" id="A0A839DYC5"/>
<dbReference type="Pfam" id="PF13472">
    <property type="entry name" value="Lipase_GDSL_2"/>
    <property type="match status" value="1"/>
</dbReference>
<keyword evidence="3" id="KW-0732">Signal</keyword>
<dbReference type="PANTHER" id="PTHR37981:SF1">
    <property type="entry name" value="SGNH HYDROLASE-TYPE ESTERASE DOMAIN-CONTAINING PROTEIN"/>
    <property type="match status" value="1"/>
</dbReference>
<feature type="chain" id="PRO_5038844523" evidence="3">
    <location>
        <begin position="23"/>
        <end position="278"/>
    </location>
</feature>
<dbReference type="InterPro" id="IPR036514">
    <property type="entry name" value="SGNH_hydro_sf"/>
</dbReference>
<evidence type="ECO:0000259" key="4">
    <source>
        <dbReference type="Pfam" id="PF13472"/>
    </source>
</evidence>
<feature type="active site" evidence="1">
    <location>
        <position position="246"/>
    </location>
</feature>
<feature type="domain" description="SGNH hydrolase-type esterase" evidence="4">
    <location>
        <begin position="37"/>
        <end position="254"/>
    </location>
</feature>
<evidence type="ECO:0000313" key="6">
    <source>
        <dbReference type="Proteomes" id="UP000569329"/>
    </source>
</evidence>
<dbReference type="Proteomes" id="UP000569329">
    <property type="component" value="Unassembled WGS sequence"/>
</dbReference>
<proteinExistence type="predicted"/>
<comment type="caution">
    <text evidence="5">The sequence shown here is derived from an EMBL/GenBank/DDBJ whole genome shotgun (WGS) entry which is preliminary data.</text>
</comment>
<accession>A0A839DYC5</accession>
<feature type="disulfide bond" evidence="2">
    <location>
        <begin position="181"/>
        <end position="228"/>
    </location>
</feature>
<sequence>MNRTRLSACVSAVLASALLPLAAPSAGGTTETLEYVALGDSYASGVGIGEYYPESGDCKRSPKAYPALAADRSGVDDFGFAACGGAVTTDVRTEQLDALSSGTDVVTVSVGGNDAGFASVVTSCVIGPDKSCDMAVDQAETFATGQLPGLLTDTYAAIAEAAPKAEVIAVGYPRLFELGSCETVLSEFERQRLNDAADTLDEVIEQQARAAGFVFTGVRDSFAGHGACGAQPWINGLTSPISESFHPNAMGHARGYLPEVTDSIRQVVSERDQSSLAS</sequence>
<dbReference type="RefSeq" id="WP_182545010.1">
    <property type="nucleotide sequence ID" value="NZ_JACGWZ010000004.1"/>
</dbReference>
<dbReference type="Gene3D" id="3.40.50.1110">
    <property type="entry name" value="SGNH hydrolase"/>
    <property type="match status" value="1"/>
</dbReference>
<gene>
    <name evidence="5" type="ORF">FHX42_003095</name>
</gene>
<dbReference type="InterPro" id="IPR037460">
    <property type="entry name" value="SEST-like"/>
</dbReference>
<evidence type="ECO:0000256" key="2">
    <source>
        <dbReference type="PIRSR" id="PIRSR637460-2"/>
    </source>
</evidence>
<dbReference type="SUPFAM" id="SSF52266">
    <property type="entry name" value="SGNH hydrolase"/>
    <property type="match status" value="1"/>
</dbReference>
<protein>
    <submittedName>
        <fullName evidence="5">Lysophospholipase L1-like esterase</fullName>
    </submittedName>
</protein>
<keyword evidence="6" id="KW-1185">Reference proteome</keyword>
<feature type="disulfide bond" evidence="2">
    <location>
        <begin position="58"/>
        <end position="83"/>
    </location>
</feature>
<name>A0A839DYC5_9PSEU</name>
<dbReference type="InterPro" id="IPR013830">
    <property type="entry name" value="SGNH_hydro"/>
</dbReference>
<evidence type="ECO:0000256" key="3">
    <source>
        <dbReference type="SAM" id="SignalP"/>
    </source>
</evidence>
<evidence type="ECO:0000256" key="1">
    <source>
        <dbReference type="PIRSR" id="PIRSR637460-1"/>
    </source>
</evidence>
<feature type="active site" description="Nucleophile" evidence="1">
    <location>
        <position position="41"/>
    </location>
</feature>
<feature type="disulfide bond" evidence="2">
    <location>
        <begin position="124"/>
        <end position="132"/>
    </location>
</feature>
<evidence type="ECO:0000313" key="5">
    <source>
        <dbReference type="EMBL" id="MBA8825729.1"/>
    </source>
</evidence>
<dbReference type="EMBL" id="JACGWZ010000004">
    <property type="protein sequence ID" value="MBA8825729.1"/>
    <property type="molecule type" value="Genomic_DNA"/>
</dbReference>
<dbReference type="GO" id="GO:0004806">
    <property type="term" value="F:triacylglycerol lipase activity"/>
    <property type="evidence" value="ECO:0007669"/>
    <property type="project" value="TreeGrafter"/>
</dbReference>
<dbReference type="PANTHER" id="PTHR37981">
    <property type="entry name" value="LIPASE 2"/>
    <property type="match status" value="1"/>
</dbReference>
<organism evidence="5 6">
    <name type="scientific">Halosaccharopolyspora lacisalsi</name>
    <dbReference type="NCBI Taxonomy" id="1000566"/>
    <lineage>
        <taxon>Bacteria</taxon>
        <taxon>Bacillati</taxon>
        <taxon>Actinomycetota</taxon>
        <taxon>Actinomycetes</taxon>
        <taxon>Pseudonocardiales</taxon>
        <taxon>Pseudonocardiaceae</taxon>
        <taxon>Halosaccharopolyspora</taxon>
    </lineage>
</organism>
<keyword evidence="2" id="KW-1015">Disulfide bond</keyword>